<organism evidence="1">
    <name type="scientific">Siphoviridae sp. ctf8W5</name>
    <dbReference type="NCBI Taxonomy" id="2825595"/>
    <lineage>
        <taxon>Viruses</taxon>
        <taxon>Duplodnaviria</taxon>
        <taxon>Heunggongvirae</taxon>
        <taxon>Uroviricota</taxon>
        <taxon>Caudoviricetes</taxon>
    </lineage>
</organism>
<proteinExistence type="predicted"/>
<protein>
    <submittedName>
        <fullName evidence="1">Uncharacterized protein</fullName>
    </submittedName>
</protein>
<name>A0A8S5Q893_9CAUD</name>
<accession>A0A8S5Q893</accession>
<evidence type="ECO:0000313" key="1">
    <source>
        <dbReference type="EMBL" id="DAE14965.1"/>
    </source>
</evidence>
<sequence>MYGENIFLERAIFIKQKKIFKKILFGILNTGRKCL</sequence>
<reference evidence="1" key="1">
    <citation type="journal article" date="2021" name="Proc. Natl. Acad. Sci. U.S.A.">
        <title>A Catalog of Tens of Thousands of Viruses from Human Metagenomes Reveals Hidden Associations with Chronic Diseases.</title>
        <authorList>
            <person name="Tisza M.J."/>
            <person name="Buck C.B."/>
        </authorList>
    </citation>
    <scope>NUCLEOTIDE SEQUENCE</scope>
    <source>
        <strain evidence="1">Ctf8W5</strain>
    </source>
</reference>
<dbReference type="EMBL" id="BK015597">
    <property type="protein sequence ID" value="DAE14965.1"/>
    <property type="molecule type" value="Genomic_DNA"/>
</dbReference>